<dbReference type="EMBL" id="VOAH01000005">
    <property type="protein sequence ID" value="TVP40881.1"/>
    <property type="molecule type" value="Genomic_DNA"/>
</dbReference>
<dbReference type="PANTHER" id="PTHR30042">
    <property type="entry name" value="POTASSIUM-TRANSPORTING ATPASE C CHAIN"/>
    <property type="match status" value="1"/>
</dbReference>
<keyword evidence="8 11" id="KW-1133">Transmembrane helix</keyword>
<dbReference type="PANTHER" id="PTHR30042:SF2">
    <property type="entry name" value="POTASSIUM-TRANSPORTING ATPASE KDPC SUBUNIT"/>
    <property type="match status" value="1"/>
</dbReference>
<evidence type="ECO:0000256" key="9">
    <source>
        <dbReference type="ARBA" id="ARBA00023065"/>
    </source>
</evidence>
<sequence length="182" mass="20252">MNKQMEKKNYEKENDFSSTNEKLTAGLVLYNLKTAIRVLVVMVIVLGIAYPVILTQVGQLTLPFQSGGSIVEFNGEKIGSKLIAQEFDSAKFFHPRPSSDSASTVDPHITPEGAYAQIKNVSEATGIHQNTLRTLLNLNIEQNKLTNAVFFAPQYVNVLEVNIELVNQYPEVYNMSRVSNSN</sequence>
<keyword evidence="1" id="KW-0813">Transport</keyword>
<keyword evidence="6" id="KW-0067">ATP-binding</keyword>
<dbReference type="InterPro" id="IPR003820">
    <property type="entry name" value="KdpC"/>
</dbReference>
<evidence type="ECO:0000256" key="6">
    <source>
        <dbReference type="ARBA" id="ARBA00022840"/>
    </source>
</evidence>
<keyword evidence="3" id="KW-0633">Potassium transport</keyword>
<evidence type="ECO:0000256" key="10">
    <source>
        <dbReference type="ARBA" id="ARBA00023136"/>
    </source>
</evidence>
<evidence type="ECO:0000256" key="5">
    <source>
        <dbReference type="ARBA" id="ARBA00022741"/>
    </source>
</evidence>
<feature type="transmembrane region" description="Helical" evidence="11">
    <location>
        <begin position="35"/>
        <end position="53"/>
    </location>
</feature>
<dbReference type="AlphaFoldDB" id="A0A557SWC4"/>
<keyword evidence="10 11" id="KW-0472">Membrane</keyword>
<evidence type="ECO:0000313" key="13">
    <source>
        <dbReference type="Proteomes" id="UP000315289"/>
    </source>
</evidence>
<reference evidence="12 13" key="1">
    <citation type="journal article" date="2019" name="Front. Microbiol.">
        <title>Ammonia Oxidation by the Arctic Terrestrial Thaumarchaeote Candidatus Nitrosocosmicus arcticus Is Stimulated by Increasing Temperatures.</title>
        <authorList>
            <person name="Alves R.J.E."/>
            <person name="Kerou M."/>
            <person name="Zappe A."/>
            <person name="Bittner R."/>
            <person name="Abby S.S."/>
            <person name="Schmidt H.A."/>
            <person name="Pfeifer K."/>
            <person name="Schleper C."/>
        </authorList>
    </citation>
    <scope>NUCLEOTIDE SEQUENCE [LARGE SCALE GENOMIC DNA]</scope>
    <source>
        <strain evidence="12 13">Kfb</strain>
    </source>
</reference>
<comment type="caution">
    <text evidence="12">The sequence shown here is derived from an EMBL/GenBank/DDBJ whole genome shotgun (WGS) entry which is preliminary data.</text>
</comment>
<evidence type="ECO:0000256" key="1">
    <source>
        <dbReference type="ARBA" id="ARBA00022448"/>
    </source>
</evidence>
<evidence type="ECO:0000256" key="8">
    <source>
        <dbReference type="ARBA" id="ARBA00022989"/>
    </source>
</evidence>
<accession>A0A557SWC4</accession>
<gene>
    <name evidence="12" type="ORF">NARC_50062</name>
</gene>
<dbReference type="Proteomes" id="UP000315289">
    <property type="component" value="Unassembled WGS sequence"/>
</dbReference>
<evidence type="ECO:0000256" key="4">
    <source>
        <dbReference type="ARBA" id="ARBA00022692"/>
    </source>
</evidence>
<dbReference type="GO" id="GO:0016020">
    <property type="term" value="C:membrane"/>
    <property type="evidence" value="ECO:0007669"/>
    <property type="project" value="InterPro"/>
</dbReference>
<keyword evidence="4 11" id="KW-0812">Transmembrane</keyword>
<keyword evidence="9" id="KW-0406">Ion transport</keyword>
<name>A0A557SWC4_9ARCH</name>
<evidence type="ECO:0000256" key="7">
    <source>
        <dbReference type="ARBA" id="ARBA00022958"/>
    </source>
</evidence>
<evidence type="ECO:0000256" key="2">
    <source>
        <dbReference type="ARBA" id="ARBA00022475"/>
    </source>
</evidence>
<evidence type="ECO:0000313" key="12">
    <source>
        <dbReference type="EMBL" id="TVP40881.1"/>
    </source>
</evidence>
<keyword evidence="7" id="KW-0630">Potassium</keyword>
<keyword evidence="13" id="KW-1185">Reference proteome</keyword>
<proteinExistence type="predicted"/>
<keyword evidence="2" id="KW-1003">Cell membrane</keyword>
<protein>
    <submittedName>
        <fullName evidence="12">K+-transporting ATPase, c chain</fullName>
    </submittedName>
</protein>
<organism evidence="12 13">
    <name type="scientific">Candidatus Nitrosocosmicus arcticus</name>
    <dbReference type="NCBI Taxonomy" id="2035267"/>
    <lineage>
        <taxon>Archaea</taxon>
        <taxon>Nitrososphaerota</taxon>
        <taxon>Nitrososphaeria</taxon>
        <taxon>Nitrososphaerales</taxon>
        <taxon>Nitrososphaeraceae</taxon>
        <taxon>Candidatus Nitrosocosmicus</taxon>
    </lineage>
</organism>
<keyword evidence="5" id="KW-0547">Nucleotide-binding</keyword>
<evidence type="ECO:0000256" key="11">
    <source>
        <dbReference type="SAM" id="Phobius"/>
    </source>
</evidence>
<dbReference type="GO" id="GO:0005524">
    <property type="term" value="F:ATP binding"/>
    <property type="evidence" value="ECO:0007669"/>
    <property type="project" value="UniProtKB-KW"/>
</dbReference>
<dbReference type="GO" id="GO:0008556">
    <property type="term" value="F:P-type potassium transmembrane transporter activity"/>
    <property type="evidence" value="ECO:0007669"/>
    <property type="project" value="InterPro"/>
</dbReference>
<evidence type="ECO:0000256" key="3">
    <source>
        <dbReference type="ARBA" id="ARBA00022538"/>
    </source>
</evidence>
<dbReference type="Pfam" id="PF02669">
    <property type="entry name" value="KdpC"/>
    <property type="match status" value="2"/>
</dbReference>